<evidence type="ECO:0000256" key="5">
    <source>
        <dbReference type="ARBA" id="ARBA00023136"/>
    </source>
</evidence>
<dbReference type="NCBIfam" id="TIGR01476">
    <property type="entry name" value="chlor_syn_BchG"/>
    <property type="match status" value="1"/>
</dbReference>
<dbReference type="AlphaFoldDB" id="A0A254N4L2"/>
<organism evidence="8 9">
    <name type="scientific">Roseateles puraquae</name>
    <dbReference type="NCBI Taxonomy" id="431059"/>
    <lineage>
        <taxon>Bacteria</taxon>
        <taxon>Pseudomonadati</taxon>
        <taxon>Pseudomonadota</taxon>
        <taxon>Betaproteobacteria</taxon>
        <taxon>Burkholderiales</taxon>
        <taxon>Sphaerotilaceae</taxon>
        <taxon>Roseateles</taxon>
    </lineage>
</organism>
<evidence type="ECO:0000256" key="4">
    <source>
        <dbReference type="ARBA" id="ARBA00022989"/>
    </source>
</evidence>
<accession>A0A254N4L2</accession>
<evidence type="ECO:0000256" key="2">
    <source>
        <dbReference type="ARBA" id="ARBA00022475"/>
    </source>
</evidence>
<keyword evidence="5 7" id="KW-0472">Membrane</keyword>
<gene>
    <name evidence="8" type="ORF">CDO81_17990</name>
</gene>
<dbReference type="PANTHER" id="PTHR42723">
    <property type="entry name" value="CHLOROPHYLL SYNTHASE"/>
    <property type="match status" value="1"/>
</dbReference>
<evidence type="ECO:0000313" key="8">
    <source>
        <dbReference type="EMBL" id="OWR02720.1"/>
    </source>
</evidence>
<protein>
    <submittedName>
        <fullName evidence="8">Bacteriochlorophyll/chlorophyll a synthase</fullName>
    </submittedName>
</protein>
<dbReference type="PANTHER" id="PTHR42723:SF1">
    <property type="entry name" value="CHLOROPHYLL SYNTHASE, CHLOROPLASTIC"/>
    <property type="match status" value="1"/>
</dbReference>
<dbReference type="GO" id="GO:0016020">
    <property type="term" value="C:membrane"/>
    <property type="evidence" value="ECO:0007669"/>
    <property type="project" value="UniProtKB-SubCell"/>
</dbReference>
<dbReference type="Pfam" id="PF01040">
    <property type="entry name" value="UbiA"/>
    <property type="match status" value="1"/>
</dbReference>
<dbReference type="RefSeq" id="WP_088484610.1">
    <property type="nucleotide sequence ID" value="NZ_NISI01000007.1"/>
</dbReference>
<feature type="transmembrane region" description="Helical" evidence="7">
    <location>
        <begin position="109"/>
        <end position="125"/>
    </location>
</feature>
<sequence>MQRPALSAVAELLKPITWFPPMWAFGCGVVASGLPADGRWPVIVAGVLLAGPFVCATSQAVNDWFDRHVDAINEPQRPIPSGRMPGHWGLYIAVIWTALSLLLAWQLGVVGFLAGVLGLLLAWAYSAPPLRLKRNGWWGNAACGLCYEGLAWITGAAVMAMGQWPDGRSLALALLYSLGAHGIMTLNDFKSIPGDQQMGIRSLPVMLGAPRAAQVASAVMALPQVVVIALLASWGQGGHALAVAGLLAVQLLMMRRFIAQPIQRALWYSGAGVPLYVSGMLVSAFALRGVMA</sequence>
<feature type="transmembrane region" description="Helical" evidence="7">
    <location>
        <begin position="40"/>
        <end position="65"/>
    </location>
</feature>
<dbReference type="InterPro" id="IPR050475">
    <property type="entry name" value="Prenyltransferase_related"/>
</dbReference>
<dbReference type="CDD" id="cd13958">
    <property type="entry name" value="PT_UbiA_chlorophyll"/>
    <property type="match status" value="1"/>
</dbReference>
<keyword evidence="6" id="KW-0149">Chlorophyll biosynthesis</keyword>
<keyword evidence="2" id="KW-1003">Cell membrane</keyword>
<feature type="transmembrane region" description="Helical" evidence="7">
    <location>
        <begin position="266"/>
        <end position="287"/>
    </location>
</feature>
<dbReference type="NCBIfam" id="NF005742">
    <property type="entry name" value="PRK07566.1"/>
    <property type="match status" value="1"/>
</dbReference>
<dbReference type="GO" id="GO:0015995">
    <property type="term" value="P:chlorophyll biosynthetic process"/>
    <property type="evidence" value="ECO:0007669"/>
    <property type="project" value="UniProtKB-KW"/>
</dbReference>
<keyword evidence="4 7" id="KW-1133">Transmembrane helix</keyword>
<proteinExistence type="predicted"/>
<feature type="transmembrane region" description="Helical" evidence="7">
    <location>
        <begin position="137"/>
        <end position="164"/>
    </location>
</feature>
<dbReference type="OrthoDB" id="8559716at2"/>
<name>A0A254N4L2_9BURK</name>
<evidence type="ECO:0000313" key="9">
    <source>
        <dbReference type="Proteomes" id="UP000197446"/>
    </source>
</evidence>
<dbReference type="EMBL" id="NISI01000007">
    <property type="protein sequence ID" value="OWR02720.1"/>
    <property type="molecule type" value="Genomic_DNA"/>
</dbReference>
<comment type="caution">
    <text evidence="8">The sequence shown here is derived from an EMBL/GenBank/DDBJ whole genome shotgun (WGS) entry which is preliminary data.</text>
</comment>
<keyword evidence="9" id="KW-1185">Reference proteome</keyword>
<feature type="transmembrane region" description="Helical" evidence="7">
    <location>
        <begin position="12"/>
        <end position="34"/>
    </location>
</feature>
<reference evidence="8 9" key="1">
    <citation type="journal article" date="2007" name="Int. J. Syst. Evol. Microbiol.">
        <title>Description of Pelomonas aquatica sp. nov. and Pelomonas puraquae sp. nov., isolated from industrial and haemodialysis water.</title>
        <authorList>
            <person name="Gomila M."/>
            <person name="Bowien B."/>
            <person name="Falsen E."/>
            <person name="Moore E.R."/>
            <person name="Lalucat J."/>
        </authorList>
    </citation>
    <scope>NUCLEOTIDE SEQUENCE [LARGE SCALE GENOMIC DNA]</scope>
    <source>
        <strain evidence="8 9">CCUG 52769</strain>
    </source>
</reference>
<dbReference type="InterPro" id="IPR044878">
    <property type="entry name" value="UbiA_sf"/>
</dbReference>
<dbReference type="GO" id="GO:0016765">
    <property type="term" value="F:transferase activity, transferring alkyl or aryl (other than methyl) groups"/>
    <property type="evidence" value="ECO:0007669"/>
    <property type="project" value="InterPro"/>
</dbReference>
<dbReference type="PROSITE" id="PS51257">
    <property type="entry name" value="PROKAR_LIPOPROTEIN"/>
    <property type="match status" value="1"/>
</dbReference>
<evidence type="ECO:0000256" key="6">
    <source>
        <dbReference type="ARBA" id="ARBA00023171"/>
    </source>
</evidence>
<dbReference type="Gene3D" id="1.10.357.140">
    <property type="entry name" value="UbiA prenyltransferase"/>
    <property type="match status" value="1"/>
</dbReference>
<evidence type="ECO:0000256" key="7">
    <source>
        <dbReference type="SAM" id="Phobius"/>
    </source>
</evidence>
<feature type="transmembrane region" description="Helical" evidence="7">
    <location>
        <begin position="237"/>
        <end position="254"/>
    </location>
</feature>
<evidence type="ECO:0000256" key="3">
    <source>
        <dbReference type="ARBA" id="ARBA00022692"/>
    </source>
</evidence>
<keyword evidence="3 7" id="KW-0812">Transmembrane</keyword>
<dbReference type="InterPro" id="IPR006372">
    <property type="entry name" value="Chl_synth"/>
</dbReference>
<comment type="subcellular location">
    <subcellularLocation>
        <location evidence="1">Membrane</location>
        <topology evidence="1">Multi-pass membrane protein</topology>
    </subcellularLocation>
</comment>
<dbReference type="Proteomes" id="UP000197446">
    <property type="component" value="Unassembled WGS sequence"/>
</dbReference>
<dbReference type="InterPro" id="IPR000537">
    <property type="entry name" value="UbiA_prenyltransferase"/>
</dbReference>
<evidence type="ECO:0000256" key="1">
    <source>
        <dbReference type="ARBA" id="ARBA00004141"/>
    </source>
</evidence>